<evidence type="ECO:0000313" key="2">
    <source>
        <dbReference type="EMBL" id="SVE47294.1"/>
    </source>
</evidence>
<feature type="domain" description="Glycosyltransferase 2-like" evidence="1">
    <location>
        <begin position="6"/>
        <end position="53"/>
    </location>
</feature>
<dbReference type="InterPro" id="IPR029044">
    <property type="entry name" value="Nucleotide-diphossugar_trans"/>
</dbReference>
<dbReference type="EMBL" id="UINC01219703">
    <property type="protein sequence ID" value="SVE47294.1"/>
    <property type="molecule type" value="Genomic_DNA"/>
</dbReference>
<reference evidence="2" key="1">
    <citation type="submission" date="2018-05" db="EMBL/GenBank/DDBJ databases">
        <authorList>
            <person name="Lanie J.A."/>
            <person name="Ng W.-L."/>
            <person name="Kazmierczak K.M."/>
            <person name="Andrzejewski T.M."/>
            <person name="Davidsen T.M."/>
            <person name="Wayne K.J."/>
            <person name="Tettelin H."/>
            <person name="Glass J.I."/>
            <person name="Rusch D."/>
            <person name="Podicherti R."/>
            <person name="Tsui H.-C.T."/>
            <person name="Winkler M.E."/>
        </authorList>
    </citation>
    <scope>NUCLEOTIDE SEQUENCE</scope>
</reference>
<feature type="non-terminal residue" evidence="2">
    <location>
        <position position="56"/>
    </location>
</feature>
<gene>
    <name evidence="2" type="ORF">METZ01_LOCUS500148</name>
</gene>
<dbReference type="Pfam" id="PF00535">
    <property type="entry name" value="Glycos_transf_2"/>
    <property type="match status" value="1"/>
</dbReference>
<sequence length="56" mass="6361">MSHLTTVIPVYNGERFLEATLESVARQDRRPDRVIIQDNCSTDDTPRIAQAFAREG</sequence>
<dbReference type="CDD" id="cd00761">
    <property type="entry name" value="Glyco_tranf_GTA_type"/>
    <property type="match status" value="1"/>
</dbReference>
<dbReference type="PANTHER" id="PTHR43685:SF2">
    <property type="entry name" value="GLYCOSYLTRANSFERASE 2-LIKE DOMAIN-CONTAINING PROTEIN"/>
    <property type="match status" value="1"/>
</dbReference>
<dbReference type="AlphaFoldDB" id="A0A383DSK7"/>
<dbReference type="Gene3D" id="3.90.550.10">
    <property type="entry name" value="Spore Coat Polysaccharide Biosynthesis Protein SpsA, Chain A"/>
    <property type="match status" value="1"/>
</dbReference>
<proteinExistence type="predicted"/>
<evidence type="ECO:0000259" key="1">
    <source>
        <dbReference type="Pfam" id="PF00535"/>
    </source>
</evidence>
<dbReference type="InterPro" id="IPR050834">
    <property type="entry name" value="Glycosyltransf_2"/>
</dbReference>
<dbReference type="SUPFAM" id="SSF53448">
    <property type="entry name" value="Nucleotide-diphospho-sugar transferases"/>
    <property type="match status" value="1"/>
</dbReference>
<accession>A0A383DSK7</accession>
<name>A0A383DSK7_9ZZZZ</name>
<dbReference type="PANTHER" id="PTHR43685">
    <property type="entry name" value="GLYCOSYLTRANSFERASE"/>
    <property type="match status" value="1"/>
</dbReference>
<organism evidence="2">
    <name type="scientific">marine metagenome</name>
    <dbReference type="NCBI Taxonomy" id="408172"/>
    <lineage>
        <taxon>unclassified sequences</taxon>
        <taxon>metagenomes</taxon>
        <taxon>ecological metagenomes</taxon>
    </lineage>
</organism>
<protein>
    <recommendedName>
        <fullName evidence="1">Glycosyltransferase 2-like domain-containing protein</fullName>
    </recommendedName>
</protein>
<dbReference type="InterPro" id="IPR001173">
    <property type="entry name" value="Glyco_trans_2-like"/>
</dbReference>